<name>A0ABP5X1I4_9ACTN</name>
<proteinExistence type="predicted"/>
<feature type="region of interest" description="Disordered" evidence="4">
    <location>
        <begin position="498"/>
        <end position="554"/>
    </location>
</feature>
<dbReference type="Proteomes" id="UP001500460">
    <property type="component" value="Unassembled WGS sequence"/>
</dbReference>
<dbReference type="PANTHER" id="PTHR22683">
    <property type="entry name" value="SPORULATION PROTEIN RELATED"/>
    <property type="match status" value="1"/>
</dbReference>
<dbReference type="Gene3D" id="3.40.50.300">
    <property type="entry name" value="P-loop containing nucleotide triphosphate hydrolases"/>
    <property type="match status" value="1"/>
</dbReference>
<keyword evidence="1 3" id="KW-0547">Nucleotide-binding</keyword>
<feature type="region of interest" description="Disordered" evidence="4">
    <location>
        <begin position="623"/>
        <end position="642"/>
    </location>
</feature>
<dbReference type="RefSeq" id="WP_344603867.1">
    <property type="nucleotide sequence ID" value="NZ_BAAATK010000018.1"/>
</dbReference>
<dbReference type="SUPFAM" id="SSF52540">
    <property type="entry name" value="P-loop containing nucleoside triphosphate hydrolases"/>
    <property type="match status" value="1"/>
</dbReference>
<keyword evidence="5" id="KW-1133">Transmembrane helix</keyword>
<keyword evidence="8" id="KW-1185">Reference proteome</keyword>
<keyword evidence="5" id="KW-0812">Transmembrane</keyword>
<accession>A0ABP5X1I4</accession>
<keyword evidence="2 3" id="KW-0067">ATP-binding</keyword>
<reference evidence="8" key="1">
    <citation type="journal article" date="2019" name="Int. J. Syst. Evol. Microbiol.">
        <title>The Global Catalogue of Microorganisms (GCM) 10K type strain sequencing project: providing services to taxonomists for standard genome sequencing and annotation.</title>
        <authorList>
            <consortium name="The Broad Institute Genomics Platform"/>
            <consortium name="The Broad Institute Genome Sequencing Center for Infectious Disease"/>
            <person name="Wu L."/>
            <person name="Ma J."/>
        </authorList>
    </citation>
    <scope>NUCLEOTIDE SEQUENCE [LARGE SCALE GENOMIC DNA]</scope>
    <source>
        <strain evidence="8">JCM 6922</strain>
    </source>
</reference>
<feature type="transmembrane region" description="Helical" evidence="5">
    <location>
        <begin position="40"/>
        <end position="60"/>
    </location>
</feature>
<evidence type="ECO:0000313" key="8">
    <source>
        <dbReference type="Proteomes" id="UP001500460"/>
    </source>
</evidence>
<evidence type="ECO:0000256" key="3">
    <source>
        <dbReference type="PROSITE-ProRule" id="PRU00289"/>
    </source>
</evidence>
<dbReference type="InterPro" id="IPR002543">
    <property type="entry name" value="FtsK_dom"/>
</dbReference>
<evidence type="ECO:0000256" key="1">
    <source>
        <dbReference type="ARBA" id="ARBA00022741"/>
    </source>
</evidence>
<dbReference type="PROSITE" id="PS50901">
    <property type="entry name" value="FTSK"/>
    <property type="match status" value="1"/>
</dbReference>
<feature type="domain" description="FtsK" evidence="6">
    <location>
        <begin position="261"/>
        <end position="444"/>
    </location>
</feature>
<dbReference type="PANTHER" id="PTHR22683:SF1">
    <property type="entry name" value="TYPE VII SECRETION SYSTEM PROTEIN ESSC"/>
    <property type="match status" value="1"/>
</dbReference>
<feature type="binding site" evidence="3">
    <location>
        <begin position="277"/>
        <end position="284"/>
    </location>
    <ligand>
        <name>ATP</name>
        <dbReference type="ChEBI" id="CHEBI:30616"/>
    </ligand>
</feature>
<protein>
    <recommendedName>
        <fullName evidence="6">FtsK domain-containing protein</fullName>
    </recommendedName>
</protein>
<dbReference type="EMBL" id="BAAATK010000018">
    <property type="protein sequence ID" value="GAA2439516.1"/>
    <property type="molecule type" value="Genomic_DNA"/>
</dbReference>
<organism evidence="7 8">
    <name type="scientific">Streptomyces glaucus</name>
    <dbReference type="NCBI Taxonomy" id="284029"/>
    <lineage>
        <taxon>Bacteria</taxon>
        <taxon>Bacillati</taxon>
        <taxon>Actinomycetota</taxon>
        <taxon>Actinomycetes</taxon>
        <taxon>Kitasatosporales</taxon>
        <taxon>Streptomycetaceae</taxon>
        <taxon>Streptomyces</taxon>
    </lineage>
</organism>
<feature type="transmembrane region" description="Helical" evidence="5">
    <location>
        <begin position="94"/>
        <end position="113"/>
    </location>
</feature>
<gene>
    <name evidence="7" type="ORF">GCM10010421_32210</name>
</gene>
<sequence length="642" mass="68190">MAEAVCRWCGRLRYELAPAATSFGMTCLGWLHHGVGVDPAAYAGYGLGIAATGGLVWGGLKFKSTVATSLGVASAGTLINATIGAVTGPSVPSLIAGGVVTISSYAVYVPWLVKARHDRIALQIKAAKTAPLPDGMGVNVGQPGVTGDTEEETALRRALVALGVPAVDVSRIVFTDTGWWATVTLPPGKNTSAQAVIAKRQQLQANLNLPGRLRLTEGAQANQLIVRLQTTDPLAGPGIPWPGVRVSSIEQPIPVGIYPDGTEILIDLVDGHVLIAGGTNKGKSGAVNVLAANLVACDDVALAGIDMKPGALELGPWQQNMVALADDPDTARQVLIWLKGEMTRRGKYLATLRGPKGERVKKWTREHGKYIVLIIDELAELLRQAPDVAAELMTLMQVSRAMGIRIIAATQSPSEQAFGGKGTDTRQQFGTRIGLPVNEPTPINMIMGTGAYGQGWRLDELDLPGKTMVSSERYTEPREGRCYWIDEEQILATSLEHAPAGDDEGGEARPHPQPEPDPDPDPEPPTPPSGGPGGGGGERPRLRAVPTFPDGSRIPENRQPLWEALQQAGPQGLTKPEAVRRGICNHHTSIAPWLAQWITAGWVQEDGKRDRAVVYVLTAARHAPTPEASVTDEESTACRTSL</sequence>
<feature type="transmembrane region" description="Helical" evidence="5">
    <location>
        <begin position="67"/>
        <end position="88"/>
    </location>
</feature>
<evidence type="ECO:0000256" key="5">
    <source>
        <dbReference type="SAM" id="Phobius"/>
    </source>
</evidence>
<evidence type="ECO:0000256" key="4">
    <source>
        <dbReference type="SAM" id="MobiDB-lite"/>
    </source>
</evidence>
<comment type="caution">
    <text evidence="7">The sequence shown here is derived from an EMBL/GenBank/DDBJ whole genome shotgun (WGS) entry which is preliminary data.</text>
</comment>
<dbReference type="InterPro" id="IPR027417">
    <property type="entry name" value="P-loop_NTPase"/>
</dbReference>
<evidence type="ECO:0000259" key="6">
    <source>
        <dbReference type="PROSITE" id="PS50901"/>
    </source>
</evidence>
<dbReference type="Pfam" id="PF01580">
    <property type="entry name" value="FtsK_SpoIIIE"/>
    <property type="match status" value="1"/>
</dbReference>
<evidence type="ECO:0000313" key="7">
    <source>
        <dbReference type="EMBL" id="GAA2439516.1"/>
    </source>
</evidence>
<dbReference type="InterPro" id="IPR050206">
    <property type="entry name" value="FtsK/SpoIIIE/SftA"/>
</dbReference>
<keyword evidence="5" id="KW-0472">Membrane</keyword>
<evidence type="ECO:0000256" key="2">
    <source>
        <dbReference type="ARBA" id="ARBA00022840"/>
    </source>
</evidence>